<dbReference type="Proteomes" id="UP000077266">
    <property type="component" value="Unassembled WGS sequence"/>
</dbReference>
<gene>
    <name evidence="2" type="ORF">EXIGLDRAFT_830479</name>
</gene>
<evidence type="ECO:0000313" key="2">
    <source>
        <dbReference type="EMBL" id="KZW00834.1"/>
    </source>
</evidence>
<evidence type="ECO:0000259" key="1">
    <source>
        <dbReference type="Pfam" id="PF12937"/>
    </source>
</evidence>
<reference evidence="2 3" key="1">
    <citation type="journal article" date="2016" name="Mol. Biol. Evol.">
        <title>Comparative Genomics of Early-Diverging Mushroom-Forming Fungi Provides Insights into the Origins of Lignocellulose Decay Capabilities.</title>
        <authorList>
            <person name="Nagy L.G."/>
            <person name="Riley R."/>
            <person name="Tritt A."/>
            <person name="Adam C."/>
            <person name="Daum C."/>
            <person name="Floudas D."/>
            <person name="Sun H."/>
            <person name="Yadav J.S."/>
            <person name="Pangilinan J."/>
            <person name="Larsson K.H."/>
            <person name="Matsuura K."/>
            <person name="Barry K."/>
            <person name="Labutti K."/>
            <person name="Kuo R."/>
            <person name="Ohm R.A."/>
            <person name="Bhattacharya S.S."/>
            <person name="Shirouzu T."/>
            <person name="Yoshinaga Y."/>
            <person name="Martin F.M."/>
            <person name="Grigoriev I.V."/>
            <person name="Hibbett D.S."/>
        </authorList>
    </citation>
    <scope>NUCLEOTIDE SEQUENCE [LARGE SCALE GENOMIC DNA]</scope>
    <source>
        <strain evidence="2 3">HHB12029</strain>
    </source>
</reference>
<dbReference type="AlphaFoldDB" id="A0A165NJK5"/>
<dbReference type="OrthoDB" id="3352270at2759"/>
<accession>A0A165NJK5</accession>
<dbReference type="InterPro" id="IPR036047">
    <property type="entry name" value="F-box-like_dom_sf"/>
</dbReference>
<dbReference type="InParanoid" id="A0A165NJK5"/>
<dbReference type="Pfam" id="PF12937">
    <property type="entry name" value="F-box-like"/>
    <property type="match status" value="1"/>
</dbReference>
<protein>
    <recommendedName>
        <fullName evidence="1">F-box domain-containing protein</fullName>
    </recommendedName>
</protein>
<dbReference type="InterPro" id="IPR001810">
    <property type="entry name" value="F-box_dom"/>
</dbReference>
<dbReference type="SUPFAM" id="SSF81383">
    <property type="entry name" value="F-box domain"/>
    <property type="match status" value="1"/>
</dbReference>
<organism evidence="2 3">
    <name type="scientific">Exidia glandulosa HHB12029</name>
    <dbReference type="NCBI Taxonomy" id="1314781"/>
    <lineage>
        <taxon>Eukaryota</taxon>
        <taxon>Fungi</taxon>
        <taxon>Dikarya</taxon>
        <taxon>Basidiomycota</taxon>
        <taxon>Agaricomycotina</taxon>
        <taxon>Agaricomycetes</taxon>
        <taxon>Auriculariales</taxon>
        <taxon>Exidiaceae</taxon>
        <taxon>Exidia</taxon>
    </lineage>
</organism>
<dbReference type="Gene3D" id="1.20.1280.50">
    <property type="match status" value="1"/>
</dbReference>
<feature type="domain" description="F-box" evidence="1">
    <location>
        <begin position="63"/>
        <end position="108"/>
    </location>
</feature>
<proteinExistence type="predicted"/>
<evidence type="ECO:0000313" key="3">
    <source>
        <dbReference type="Proteomes" id="UP000077266"/>
    </source>
</evidence>
<dbReference type="EMBL" id="KV425898">
    <property type="protein sequence ID" value="KZW00834.1"/>
    <property type="molecule type" value="Genomic_DNA"/>
</dbReference>
<sequence length="555" mass="61553">MFTADKSAPELAVAMANIVHNVALDRDSDASRFELDAAVLRNQFNVAVALAARRRNQVHSMQSRLPNELWLILWQGLELADRVSVSCVCHAWRALALESTRLWGFIDFHSNLHSGYCDCEECQDAAAIVVEKGVRGCRIPARTNLPLVELALTRSKLSPLEIWILDIPERSNKDVYRTLSISLLPHAARITGIYIVARDLDTLVILTHRLPDLLSLRTLRVTCLACKDSGTESHGASPISNAFVSPHLEELVLSPCTYWDPAGFVSHPALRIIAFTLYVADQLIPLLTASPNLDTLVLRLNHVGEDFLASSEGQGHVLPLVRRIPHVYLTALPTKLEDATVSSFAAAEQEHFVMQLCERGSPSTRTLRALAGHFNSQSDDFQSDNISISWAREREESAIELRSAQGKRREIRFLETDGRSTAQAIWDSVPAVLPRTFIADTFWWYFILEFSPFPKPMPNVTRVAFLHAEASMGCWRPSMRLSAGTSLFPALESIELCSEGEEIAISTEVLVVLVNALRSPDGPPCTLITRGIRIEGDTTELASRVNILPGADRIL</sequence>
<keyword evidence="3" id="KW-1185">Reference proteome</keyword>
<name>A0A165NJK5_EXIGL</name>